<proteinExistence type="predicted"/>
<organism evidence="3 4">
    <name type="scientific">Sulfitobacter pontiacus</name>
    <dbReference type="NCBI Taxonomy" id="60137"/>
    <lineage>
        <taxon>Bacteria</taxon>
        <taxon>Pseudomonadati</taxon>
        <taxon>Pseudomonadota</taxon>
        <taxon>Alphaproteobacteria</taxon>
        <taxon>Rhodobacterales</taxon>
        <taxon>Roseobacteraceae</taxon>
        <taxon>Sulfitobacter</taxon>
    </lineage>
</organism>
<dbReference type="GO" id="GO:0016853">
    <property type="term" value="F:isomerase activity"/>
    <property type="evidence" value="ECO:0007669"/>
    <property type="project" value="UniProtKB-KW"/>
</dbReference>
<dbReference type="STRING" id="60137.SAMN04488041_105126"/>
<keyword evidence="1" id="KW-0732">Signal</keyword>
<dbReference type="InterPro" id="IPR036249">
    <property type="entry name" value="Thioredoxin-like_sf"/>
</dbReference>
<evidence type="ECO:0000313" key="4">
    <source>
        <dbReference type="Proteomes" id="UP000183076"/>
    </source>
</evidence>
<dbReference type="SUPFAM" id="SSF52833">
    <property type="entry name" value="Thioredoxin-like"/>
    <property type="match status" value="1"/>
</dbReference>
<evidence type="ECO:0000313" key="3">
    <source>
        <dbReference type="EMBL" id="SDX22139.1"/>
    </source>
</evidence>
<sequence length="237" mass="25745">MKPTFPILAAVAVAAAGGWYAFSGTNAVNSTPINPLVSAANAQTTSADSMDAAQETAEATAETAIQDMTLGNPDSAVQIIEYASYTCPHCAAFDQGPFQQLKADYIDNDKIGFTYREVYFDRYGLWASMVSRCGGEDKFFGITDMIYAGQSEWVRAGEPAAIVEELRKIGRLAGLDNAELDACLQDGEKAQSLVAWWEENQKADDINSTPSFIINGKKYSNMPYAEMKEIIDAALEE</sequence>
<dbReference type="EMBL" id="FNNB01000005">
    <property type="protein sequence ID" value="SDX22139.1"/>
    <property type="molecule type" value="Genomic_DNA"/>
</dbReference>
<dbReference type="RefSeq" id="WP_074636431.1">
    <property type="nucleotide sequence ID" value="NZ_CP160849.1"/>
</dbReference>
<dbReference type="Proteomes" id="UP000183076">
    <property type="component" value="Unassembled WGS sequence"/>
</dbReference>
<feature type="domain" description="Thioredoxin-like fold" evidence="2">
    <location>
        <begin position="65"/>
        <end position="233"/>
    </location>
</feature>
<keyword evidence="3" id="KW-0413">Isomerase</keyword>
<protein>
    <submittedName>
        <fullName evidence="3">Protein-disulfide isomerase</fullName>
    </submittedName>
</protein>
<dbReference type="AlphaFoldDB" id="A0A1H2ZZQ0"/>
<name>A0A1H2ZZQ0_9RHOB</name>
<reference evidence="4" key="1">
    <citation type="submission" date="2016-10" db="EMBL/GenBank/DDBJ databases">
        <authorList>
            <person name="Varghese N."/>
            <person name="Submissions S."/>
        </authorList>
    </citation>
    <scope>NUCLEOTIDE SEQUENCE [LARGE SCALE GENOMIC DNA]</scope>
    <source>
        <strain evidence="4">DSM 10014</strain>
    </source>
</reference>
<dbReference type="GeneID" id="94020312"/>
<evidence type="ECO:0000259" key="2">
    <source>
        <dbReference type="Pfam" id="PF13462"/>
    </source>
</evidence>
<dbReference type="InterPro" id="IPR012336">
    <property type="entry name" value="Thioredoxin-like_fold"/>
</dbReference>
<evidence type="ECO:0000256" key="1">
    <source>
        <dbReference type="SAM" id="SignalP"/>
    </source>
</evidence>
<dbReference type="Gene3D" id="3.40.30.10">
    <property type="entry name" value="Glutaredoxin"/>
    <property type="match status" value="1"/>
</dbReference>
<gene>
    <name evidence="3" type="ORF">SAMN04488041_105126</name>
</gene>
<dbReference type="Pfam" id="PF13462">
    <property type="entry name" value="Thioredoxin_4"/>
    <property type="match status" value="1"/>
</dbReference>
<accession>A0A1H2ZZQ0</accession>
<feature type="signal peptide" evidence="1">
    <location>
        <begin position="1"/>
        <end position="21"/>
    </location>
</feature>
<feature type="chain" id="PRO_5010212677" evidence="1">
    <location>
        <begin position="22"/>
        <end position="237"/>
    </location>
</feature>